<feature type="domain" description="PAC" evidence="15">
    <location>
        <begin position="263"/>
        <end position="316"/>
    </location>
</feature>
<dbReference type="CDD" id="cd00082">
    <property type="entry name" value="HisKA"/>
    <property type="match status" value="1"/>
</dbReference>
<evidence type="ECO:0000256" key="8">
    <source>
        <dbReference type="ARBA" id="ARBA00023012"/>
    </source>
</evidence>
<dbReference type="InterPro" id="IPR013655">
    <property type="entry name" value="PAS_fold_3"/>
</dbReference>
<dbReference type="InterPro" id="IPR003661">
    <property type="entry name" value="HisK_dim/P_dom"/>
</dbReference>
<keyword evidence="8" id="KW-0902">Two-component regulatory system</keyword>
<keyword evidence="17" id="KW-1185">Reference proteome</keyword>
<keyword evidence="3 9" id="KW-0597">Phosphoprotein</keyword>
<dbReference type="InterPro" id="IPR013767">
    <property type="entry name" value="PAS_fold"/>
</dbReference>
<keyword evidence="7" id="KW-0067">ATP-binding</keyword>
<dbReference type="SUPFAM" id="SSF55874">
    <property type="entry name" value="ATPase domain of HSP90 chaperone/DNA topoisomerase II/histidine kinase"/>
    <property type="match status" value="1"/>
</dbReference>
<dbReference type="Pfam" id="PF00512">
    <property type="entry name" value="HisKA"/>
    <property type="match status" value="1"/>
</dbReference>
<dbReference type="PROSITE" id="PS50109">
    <property type="entry name" value="HIS_KIN"/>
    <property type="match status" value="1"/>
</dbReference>
<dbReference type="Pfam" id="PF08447">
    <property type="entry name" value="PAS_3"/>
    <property type="match status" value="1"/>
</dbReference>
<evidence type="ECO:0000259" key="15">
    <source>
        <dbReference type="PROSITE" id="PS50113"/>
    </source>
</evidence>
<dbReference type="EMBL" id="FNZZ01000002">
    <property type="protein sequence ID" value="SEL02727.1"/>
    <property type="molecule type" value="Genomic_DNA"/>
</dbReference>
<dbReference type="Gene3D" id="3.30.450.20">
    <property type="entry name" value="PAS domain"/>
    <property type="match status" value="3"/>
</dbReference>
<evidence type="ECO:0000256" key="1">
    <source>
        <dbReference type="ARBA" id="ARBA00000085"/>
    </source>
</evidence>
<feature type="domain" description="Histidine kinase" evidence="12">
    <location>
        <begin position="467"/>
        <end position="690"/>
    </location>
</feature>
<dbReference type="NCBIfam" id="TIGR00229">
    <property type="entry name" value="sensory_box"/>
    <property type="match status" value="2"/>
</dbReference>
<dbReference type="AlphaFoldDB" id="A0A1H7LWN9"/>
<dbReference type="SUPFAM" id="SSF47384">
    <property type="entry name" value="Homodimeric domain of signal transducing histidine kinase"/>
    <property type="match status" value="1"/>
</dbReference>
<dbReference type="STRING" id="1855283.SAMN05216382_1320"/>
<evidence type="ECO:0000259" key="14">
    <source>
        <dbReference type="PROSITE" id="PS50112"/>
    </source>
</evidence>
<evidence type="ECO:0000256" key="6">
    <source>
        <dbReference type="ARBA" id="ARBA00022777"/>
    </source>
</evidence>
<evidence type="ECO:0000256" key="3">
    <source>
        <dbReference type="ARBA" id="ARBA00022553"/>
    </source>
</evidence>
<sequence length="835" mass="90617">MQAANRYPPREPMTPDQTPTNPLPRALRFLAGGGAATALILARDWSEHPLGPPEHWPTSLKTALSLILNSPESMILCWDRDDLFFFFNETYFPLLGPRLDWAMGARFDQVWADALDQAMPIVRDAFDGRSQRFTDLPWKLDTDRGAADTWWTFSYSRVLDDAGEIAGLFIFTNETTTRVLADAALRESEERLRLVIESATDHVIFTTDPGGVITSWSAGAQAVLGWTPAEAIGQPMSMIFTPEDRAAGADVRELIGAARDGGAADERWQVRRDGSRVYLNGSVHPLPADAQGKERGFIKIARDETQRRAARKQLEELAQTLERQVAERTADRNRLWQLSSDLMLVARVDGTIEAVNPAWTRVLGWSEADLLGQNFLPLTHPDDLERTAAAAAGIGAGEAYTRFENRYRHKDGSYRTIVWAAGPGDGLIIAVGRDATEERAQAQALAATEGQLRQAQKMEAVGQLTGGLAHDFNNLLTAVNGGLELLEHRINAGQYDKLDRYMTMARTGAQRAAALTQRLLAFSRRQTLAPTATDTGVLVAGMIDIIDRTLGPEIELSVETGRELWPVLVDAPQLENALLNLCINARDAMPDGGRLAIATENVVVAAGTPGHDLPAGEYVALHVTDTGTGMSSEVIERVFDPFFTTKPIGEGTGLGLSMIYGFVRQSGGQVQVRSVVDEGTTMSLFLPRLVGPQATHALPSSPMPRADEATLEEAGRTILLVEDEVAIRDLVSDVLIDAGYRVVTAPNGPRGVAILQTAASIDLLITDVGLPGGLNGRQVADAGRSVRPSLRVLFVTGYAANAAVGAGQLEHGMTVMTKPFDTQQLKRRVAEMLAD</sequence>
<dbReference type="InterPro" id="IPR005467">
    <property type="entry name" value="His_kinase_dom"/>
</dbReference>
<evidence type="ECO:0000259" key="13">
    <source>
        <dbReference type="PROSITE" id="PS50110"/>
    </source>
</evidence>
<dbReference type="PANTHER" id="PTHR43065:SF42">
    <property type="entry name" value="TWO-COMPONENT SENSOR PPRA"/>
    <property type="match status" value="1"/>
</dbReference>
<dbReference type="Proteomes" id="UP000199214">
    <property type="component" value="Unassembled WGS sequence"/>
</dbReference>
<dbReference type="Pfam" id="PF02518">
    <property type="entry name" value="HATPase_c"/>
    <property type="match status" value="1"/>
</dbReference>
<dbReference type="SUPFAM" id="SSF52172">
    <property type="entry name" value="CheY-like"/>
    <property type="match status" value="1"/>
</dbReference>
<protein>
    <recommendedName>
        <fullName evidence="2">histidine kinase</fullName>
        <ecNumber evidence="2">2.7.13.3</ecNumber>
    </recommendedName>
</protein>
<dbReference type="PROSITE" id="PS50113">
    <property type="entry name" value="PAC"/>
    <property type="match status" value="1"/>
</dbReference>
<feature type="modified residue" description="4-aspartylphosphate" evidence="9">
    <location>
        <position position="767"/>
    </location>
</feature>
<dbReference type="SMART" id="SM00086">
    <property type="entry name" value="PAC"/>
    <property type="match status" value="2"/>
</dbReference>
<dbReference type="SMART" id="SM00388">
    <property type="entry name" value="HisKA"/>
    <property type="match status" value="1"/>
</dbReference>
<evidence type="ECO:0000256" key="4">
    <source>
        <dbReference type="ARBA" id="ARBA00022679"/>
    </source>
</evidence>
<evidence type="ECO:0000259" key="12">
    <source>
        <dbReference type="PROSITE" id="PS50109"/>
    </source>
</evidence>
<dbReference type="InterPro" id="IPR036890">
    <property type="entry name" value="HATPase_C_sf"/>
</dbReference>
<dbReference type="InterPro" id="IPR001610">
    <property type="entry name" value="PAC"/>
</dbReference>
<dbReference type="InterPro" id="IPR011006">
    <property type="entry name" value="CheY-like_superfamily"/>
</dbReference>
<feature type="domain" description="PAS" evidence="14">
    <location>
        <begin position="188"/>
        <end position="245"/>
    </location>
</feature>
<dbReference type="Pfam" id="PF00072">
    <property type="entry name" value="Response_reg"/>
    <property type="match status" value="1"/>
</dbReference>
<accession>A0A1H7LWN9</accession>
<name>A0A1H7LWN9_9SPHN</name>
<evidence type="ECO:0000256" key="5">
    <source>
        <dbReference type="ARBA" id="ARBA00022741"/>
    </source>
</evidence>
<reference evidence="17" key="1">
    <citation type="submission" date="2016-10" db="EMBL/GenBank/DDBJ databases">
        <authorList>
            <person name="Varghese N."/>
            <person name="Submissions S."/>
        </authorList>
    </citation>
    <scope>NUCLEOTIDE SEQUENCE [LARGE SCALE GENOMIC DNA]</scope>
    <source>
        <strain evidence="17">JS21-1</strain>
    </source>
</reference>
<feature type="coiled-coil region" evidence="10">
    <location>
        <begin position="300"/>
        <end position="331"/>
    </location>
</feature>
<proteinExistence type="predicted"/>
<evidence type="ECO:0000256" key="7">
    <source>
        <dbReference type="ARBA" id="ARBA00022840"/>
    </source>
</evidence>
<dbReference type="Gene3D" id="3.40.50.2300">
    <property type="match status" value="1"/>
</dbReference>
<dbReference type="InterPro" id="IPR004358">
    <property type="entry name" value="Sig_transdc_His_kin-like_C"/>
</dbReference>
<evidence type="ECO:0000313" key="17">
    <source>
        <dbReference type="Proteomes" id="UP000199214"/>
    </source>
</evidence>
<dbReference type="GO" id="GO:0000155">
    <property type="term" value="F:phosphorelay sensor kinase activity"/>
    <property type="evidence" value="ECO:0007669"/>
    <property type="project" value="InterPro"/>
</dbReference>
<dbReference type="InterPro" id="IPR036097">
    <property type="entry name" value="HisK_dim/P_sf"/>
</dbReference>
<dbReference type="InterPro" id="IPR000014">
    <property type="entry name" value="PAS"/>
</dbReference>
<keyword evidence="5" id="KW-0547">Nucleotide-binding</keyword>
<organism evidence="16 17">
    <name type="scientific">Sphingomonas palmae</name>
    <dbReference type="NCBI Taxonomy" id="1855283"/>
    <lineage>
        <taxon>Bacteria</taxon>
        <taxon>Pseudomonadati</taxon>
        <taxon>Pseudomonadota</taxon>
        <taxon>Alphaproteobacteria</taxon>
        <taxon>Sphingomonadales</taxon>
        <taxon>Sphingomonadaceae</taxon>
        <taxon>Sphingomonas</taxon>
    </lineage>
</organism>
<evidence type="ECO:0000313" key="16">
    <source>
        <dbReference type="EMBL" id="SEL02727.1"/>
    </source>
</evidence>
<dbReference type="PROSITE" id="PS50112">
    <property type="entry name" value="PAS"/>
    <property type="match status" value="2"/>
</dbReference>
<comment type="catalytic activity">
    <reaction evidence="1">
        <text>ATP + protein L-histidine = ADP + protein N-phospho-L-histidine.</text>
        <dbReference type="EC" id="2.7.13.3"/>
    </reaction>
</comment>
<dbReference type="PROSITE" id="PS50110">
    <property type="entry name" value="RESPONSE_REGULATORY"/>
    <property type="match status" value="1"/>
</dbReference>
<dbReference type="InterPro" id="IPR001789">
    <property type="entry name" value="Sig_transdc_resp-reg_receiver"/>
</dbReference>
<evidence type="ECO:0000256" key="10">
    <source>
        <dbReference type="SAM" id="Coils"/>
    </source>
</evidence>
<dbReference type="CDD" id="cd00130">
    <property type="entry name" value="PAS"/>
    <property type="match status" value="2"/>
</dbReference>
<dbReference type="EC" id="2.7.13.3" evidence="2"/>
<dbReference type="OrthoDB" id="9796100at2"/>
<dbReference type="Pfam" id="PF00989">
    <property type="entry name" value="PAS"/>
    <property type="match status" value="1"/>
</dbReference>
<dbReference type="SMART" id="SM00387">
    <property type="entry name" value="HATPase_c"/>
    <property type="match status" value="1"/>
</dbReference>
<dbReference type="Pfam" id="PF08448">
    <property type="entry name" value="PAS_4"/>
    <property type="match status" value="1"/>
</dbReference>
<keyword evidence="10" id="KW-0175">Coiled coil</keyword>
<dbReference type="InterPro" id="IPR013656">
    <property type="entry name" value="PAS_4"/>
</dbReference>
<dbReference type="GO" id="GO:0006355">
    <property type="term" value="P:regulation of DNA-templated transcription"/>
    <property type="evidence" value="ECO:0007669"/>
    <property type="project" value="InterPro"/>
</dbReference>
<dbReference type="InterPro" id="IPR035965">
    <property type="entry name" value="PAS-like_dom_sf"/>
</dbReference>
<dbReference type="InterPro" id="IPR003594">
    <property type="entry name" value="HATPase_dom"/>
</dbReference>
<gene>
    <name evidence="16" type="ORF">SAMN05216382_1320</name>
</gene>
<evidence type="ECO:0000256" key="2">
    <source>
        <dbReference type="ARBA" id="ARBA00012438"/>
    </source>
</evidence>
<dbReference type="Gene3D" id="1.10.287.130">
    <property type="match status" value="1"/>
</dbReference>
<dbReference type="InterPro" id="IPR000700">
    <property type="entry name" value="PAS-assoc_C"/>
</dbReference>
<keyword evidence="6 16" id="KW-0418">Kinase</keyword>
<dbReference type="PRINTS" id="PR00344">
    <property type="entry name" value="BCTRLSENSOR"/>
</dbReference>
<keyword evidence="4" id="KW-0808">Transferase</keyword>
<dbReference type="GO" id="GO:0005524">
    <property type="term" value="F:ATP binding"/>
    <property type="evidence" value="ECO:0007669"/>
    <property type="project" value="UniProtKB-KW"/>
</dbReference>
<feature type="region of interest" description="Disordered" evidence="11">
    <location>
        <begin position="1"/>
        <end position="23"/>
    </location>
</feature>
<dbReference type="Gene3D" id="3.30.565.10">
    <property type="entry name" value="Histidine kinase-like ATPase, C-terminal domain"/>
    <property type="match status" value="1"/>
</dbReference>
<evidence type="ECO:0000256" key="9">
    <source>
        <dbReference type="PROSITE-ProRule" id="PRU00169"/>
    </source>
</evidence>
<dbReference type="SMART" id="SM00448">
    <property type="entry name" value="REC"/>
    <property type="match status" value="1"/>
</dbReference>
<feature type="domain" description="PAS" evidence="14">
    <location>
        <begin position="328"/>
        <end position="385"/>
    </location>
</feature>
<dbReference type="SUPFAM" id="SSF55785">
    <property type="entry name" value="PYP-like sensor domain (PAS domain)"/>
    <property type="match status" value="3"/>
</dbReference>
<dbReference type="SMART" id="SM00091">
    <property type="entry name" value="PAS"/>
    <property type="match status" value="3"/>
</dbReference>
<feature type="domain" description="Response regulatory" evidence="13">
    <location>
        <begin position="717"/>
        <end position="833"/>
    </location>
</feature>
<dbReference type="PANTHER" id="PTHR43065">
    <property type="entry name" value="SENSOR HISTIDINE KINASE"/>
    <property type="match status" value="1"/>
</dbReference>
<evidence type="ECO:0000256" key="11">
    <source>
        <dbReference type="SAM" id="MobiDB-lite"/>
    </source>
</evidence>